<comment type="caution">
    <text evidence="1">The sequence shown here is derived from an EMBL/GenBank/DDBJ whole genome shotgun (WGS) entry which is preliminary data.</text>
</comment>
<reference evidence="1 2" key="1">
    <citation type="journal article" date="2021" name="Appl. Environ. Microbiol.">
        <title>Genetic linkage and physical mapping for an oyster mushroom Pleurotus cornucopiae and QTL analysis for the trait cap color.</title>
        <authorList>
            <person name="Zhang Y."/>
            <person name="Gao W."/>
            <person name="Sonnenberg A."/>
            <person name="Chen Q."/>
            <person name="Zhang J."/>
            <person name="Huang C."/>
        </authorList>
    </citation>
    <scope>NUCLEOTIDE SEQUENCE [LARGE SCALE GENOMIC DNA]</scope>
    <source>
        <strain evidence="1">CCMSSC00406</strain>
    </source>
</reference>
<accession>A0ACB7ISH4</accession>
<sequence>MVGVEFFVVEDVDVDGVEQKARRDVRHRVYGVSPTTVLYVTHMHTLPVNCMSIPHTLPPLRPLDTASTPTTVSHPASPLAPTSRALLLSHPIPRTPALFPSLPSTAAHRQIKARATLTSDASASPPGTQIPQHRPQVCVCYVGQSPRMEGVACPYLIDSSTTHSLAFAASQYLLRAVALPLRRRPPRLHPIQLRLTPRPTQNTAHSTQHATRKDQILNTAPNDPLRPALPLAHN</sequence>
<protein>
    <submittedName>
        <fullName evidence="1">Uncharacterized protein</fullName>
    </submittedName>
</protein>
<keyword evidence="2" id="KW-1185">Reference proteome</keyword>
<evidence type="ECO:0000313" key="1">
    <source>
        <dbReference type="EMBL" id="KAG9221217.1"/>
    </source>
</evidence>
<dbReference type="Proteomes" id="UP000824881">
    <property type="component" value="Unassembled WGS sequence"/>
</dbReference>
<evidence type="ECO:0000313" key="2">
    <source>
        <dbReference type="Proteomes" id="UP000824881"/>
    </source>
</evidence>
<proteinExistence type="predicted"/>
<name>A0ACB7ISH4_PLECO</name>
<dbReference type="EMBL" id="WQMT02000007">
    <property type="protein sequence ID" value="KAG9221217.1"/>
    <property type="molecule type" value="Genomic_DNA"/>
</dbReference>
<organism evidence="1 2">
    <name type="scientific">Pleurotus cornucopiae</name>
    <name type="common">Cornucopia mushroom</name>
    <dbReference type="NCBI Taxonomy" id="5321"/>
    <lineage>
        <taxon>Eukaryota</taxon>
        <taxon>Fungi</taxon>
        <taxon>Dikarya</taxon>
        <taxon>Basidiomycota</taxon>
        <taxon>Agaricomycotina</taxon>
        <taxon>Agaricomycetes</taxon>
        <taxon>Agaricomycetidae</taxon>
        <taxon>Agaricales</taxon>
        <taxon>Pleurotineae</taxon>
        <taxon>Pleurotaceae</taxon>
        <taxon>Pleurotus</taxon>
    </lineage>
</organism>
<gene>
    <name evidence="1" type="ORF">CCMSSC00406_0007391</name>
</gene>